<organism evidence="2 3">
    <name type="scientific">Methylobacterium oryzae CBMB20</name>
    <dbReference type="NCBI Taxonomy" id="693986"/>
    <lineage>
        <taxon>Bacteria</taxon>
        <taxon>Pseudomonadati</taxon>
        <taxon>Pseudomonadota</taxon>
        <taxon>Alphaproteobacteria</taxon>
        <taxon>Hyphomicrobiales</taxon>
        <taxon>Methylobacteriaceae</taxon>
        <taxon>Methylobacterium</taxon>
    </lineage>
</organism>
<name>A0A089NPV6_9HYPH</name>
<dbReference type="PANTHER" id="PTHR43792:SF16">
    <property type="entry name" value="N-ACETYLTRANSFERASE DOMAIN-CONTAINING PROTEIN"/>
    <property type="match status" value="1"/>
</dbReference>
<feature type="domain" description="N-acetyltransferase" evidence="1">
    <location>
        <begin position="17"/>
        <end position="157"/>
    </location>
</feature>
<dbReference type="KEGG" id="mor:MOC_0108"/>
<dbReference type="EMBL" id="CP003811">
    <property type="protein sequence ID" value="AIQ87863.1"/>
    <property type="molecule type" value="Genomic_DNA"/>
</dbReference>
<dbReference type="HOGENOM" id="CLU_013985_3_4_5"/>
<sequence length="198" mass="21299">MFPDLTRDDVFRIETRRLWLRWPTAKDRDAILKLAGDPSVAAMLARVPHPLPAPVVDAFLLQARAQNTAGSALTLALAPRAAPGSLIGVISIEGRTEGPPELGYWLGQPYWGSGLMAEAVTALCHAFFAYTGGTELAASARTVNPASRHVLETCGFVQAGSATRPFPARGADLPVDLFSLDRRRWQNPPSEPAMTRAA</sequence>
<gene>
    <name evidence="2" type="ORF">MOC_0108</name>
</gene>
<dbReference type="InterPro" id="IPR016181">
    <property type="entry name" value="Acyl_CoA_acyltransferase"/>
</dbReference>
<dbReference type="STRING" id="693986.MOC_0108"/>
<evidence type="ECO:0000313" key="3">
    <source>
        <dbReference type="Proteomes" id="UP000029492"/>
    </source>
</evidence>
<accession>A0A089NPV6</accession>
<dbReference type="PANTHER" id="PTHR43792">
    <property type="entry name" value="GNAT FAMILY, PUTATIVE (AFU_ORTHOLOGUE AFUA_3G00765)-RELATED-RELATED"/>
    <property type="match status" value="1"/>
</dbReference>
<dbReference type="InterPro" id="IPR000182">
    <property type="entry name" value="GNAT_dom"/>
</dbReference>
<proteinExistence type="predicted"/>
<dbReference type="AlphaFoldDB" id="A0A089NPV6"/>
<dbReference type="eggNOG" id="COG1670">
    <property type="taxonomic scope" value="Bacteria"/>
</dbReference>
<dbReference type="Gene3D" id="3.40.630.30">
    <property type="match status" value="1"/>
</dbReference>
<keyword evidence="2" id="KW-0808">Transferase</keyword>
<evidence type="ECO:0000259" key="1">
    <source>
        <dbReference type="Pfam" id="PF13302"/>
    </source>
</evidence>
<dbReference type="GO" id="GO:0102971">
    <property type="term" value="F:phosphinothricin N-acetyltransferase activity"/>
    <property type="evidence" value="ECO:0007669"/>
    <property type="project" value="UniProtKB-EC"/>
</dbReference>
<dbReference type="SUPFAM" id="SSF55729">
    <property type="entry name" value="Acyl-CoA N-acyltransferases (Nat)"/>
    <property type="match status" value="1"/>
</dbReference>
<dbReference type="Pfam" id="PF13302">
    <property type="entry name" value="Acetyltransf_3"/>
    <property type="match status" value="1"/>
</dbReference>
<keyword evidence="2" id="KW-0012">Acyltransferase</keyword>
<dbReference type="EC" id="2.3.1.183" evidence="2"/>
<evidence type="ECO:0000313" key="2">
    <source>
        <dbReference type="EMBL" id="AIQ87863.1"/>
    </source>
</evidence>
<dbReference type="Proteomes" id="UP000029492">
    <property type="component" value="Chromosome"/>
</dbReference>
<dbReference type="InterPro" id="IPR051531">
    <property type="entry name" value="N-acetyltransferase"/>
</dbReference>
<protein>
    <submittedName>
        <fullName evidence="2">GCN5-related N-acetyltransferase</fullName>
        <ecNumber evidence="2">2.3.1.183</ecNumber>
    </submittedName>
</protein>
<reference evidence="2 3" key="1">
    <citation type="journal article" date="2014" name="PLoS ONE">
        <title>Genome Information of Methylobacterium oryzae, a Plant-Probiotic Methylotroph in the Phyllosphere.</title>
        <authorList>
            <person name="Kwak M.J."/>
            <person name="Jeong H."/>
            <person name="Madhaiyan M."/>
            <person name="Lee Y."/>
            <person name="Sa T.M."/>
            <person name="Oh T.K."/>
            <person name="Kim J.F."/>
        </authorList>
    </citation>
    <scope>NUCLEOTIDE SEQUENCE [LARGE SCALE GENOMIC DNA]</scope>
    <source>
        <strain evidence="2 3">CBMB20</strain>
    </source>
</reference>
<dbReference type="RefSeq" id="WP_043754990.1">
    <property type="nucleotide sequence ID" value="NZ_CP003811.1"/>
</dbReference>
<keyword evidence="3" id="KW-1185">Reference proteome</keyword>